<protein>
    <recommendedName>
        <fullName evidence="1">Phenylalanine--tRNA ligase beta subunit B1 domain-containing protein</fullName>
    </recommendedName>
</protein>
<comment type="caution">
    <text evidence="2">The sequence shown here is derived from an EMBL/GenBank/DDBJ whole genome shotgun (WGS) entry which is preliminary data.</text>
</comment>
<evidence type="ECO:0000313" key="3">
    <source>
        <dbReference type="Proteomes" id="UP001189429"/>
    </source>
</evidence>
<organism evidence="2 3">
    <name type="scientific">Prorocentrum cordatum</name>
    <dbReference type="NCBI Taxonomy" id="2364126"/>
    <lineage>
        <taxon>Eukaryota</taxon>
        <taxon>Sar</taxon>
        <taxon>Alveolata</taxon>
        <taxon>Dinophyceae</taxon>
        <taxon>Prorocentrales</taxon>
        <taxon>Prorocentraceae</taxon>
        <taxon>Prorocentrum</taxon>
    </lineage>
</organism>
<feature type="domain" description="Phenylalanine--tRNA ligase beta subunit B1" evidence="1">
    <location>
        <begin position="102"/>
        <end position="137"/>
    </location>
</feature>
<gene>
    <name evidence="2" type="ORF">PCOR1329_LOCUS77613</name>
</gene>
<feature type="non-terminal residue" evidence="2">
    <location>
        <position position="145"/>
    </location>
</feature>
<dbReference type="Proteomes" id="UP001189429">
    <property type="component" value="Unassembled WGS sequence"/>
</dbReference>
<dbReference type="EMBL" id="CAUYUJ010020753">
    <property type="protein sequence ID" value="CAK0900294.1"/>
    <property type="molecule type" value="Genomic_DNA"/>
</dbReference>
<dbReference type="InterPro" id="IPR040659">
    <property type="entry name" value="PhetRS_B1"/>
</dbReference>
<accession>A0ABN9XM33</accession>
<dbReference type="Gene3D" id="3.30.56.10">
    <property type="match status" value="1"/>
</dbReference>
<reference evidence="2" key="1">
    <citation type="submission" date="2023-10" db="EMBL/GenBank/DDBJ databases">
        <authorList>
            <person name="Chen Y."/>
            <person name="Shah S."/>
            <person name="Dougan E. K."/>
            <person name="Thang M."/>
            <person name="Chan C."/>
        </authorList>
    </citation>
    <scope>NUCLEOTIDE SEQUENCE [LARGE SCALE GENOMIC DNA]</scope>
</reference>
<evidence type="ECO:0000313" key="2">
    <source>
        <dbReference type="EMBL" id="CAK0900294.1"/>
    </source>
</evidence>
<proteinExistence type="predicted"/>
<evidence type="ECO:0000259" key="1">
    <source>
        <dbReference type="Pfam" id="PF18262"/>
    </source>
</evidence>
<dbReference type="Pfam" id="PF18262">
    <property type="entry name" value="PhetRS_B1"/>
    <property type="match status" value="1"/>
</dbReference>
<name>A0ABN9XM33_9DINO</name>
<keyword evidence="3" id="KW-1185">Reference proteome</keyword>
<sequence>MVVVGRFHWVRRRILQGACIHITFGSASLQGRSTVKATVLMAEVMVLLTRGPMFLVMAQAGAASHGGWPLSLYVNRFCVVVMGECIGQVERISGVTETEAQDSLEAAIGKEDASEKAFWDLCFEFGLELDDVTSDYEIACRERGK</sequence>